<dbReference type="AlphaFoldDB" id="A0A6G4WDB0"/>
<dbReference type="NCBIfam" id="TIGR02118">
    <property type="entry name" value="EthD family reductase"/>
    <property type="match status" value="1"/>
</dbReference>
<protein>
    <submittedName>
        <fullName evidence="2">EthD family reductase</fullName>
    </submittedName>
</protein>
<proteinExistence type="predicted"/>
<comment type="caution">
    <text evidence="2">The sequence shown here is derived from an EMBL/GenBank/DDBJ whole genome shotgun (WGS) entry which is preliminary data.</text>
</comment>
<accession>A0A6G4WDB0</accession>
<keyword evidence="3" id="KW-1185">Reference proteome</keyword>
<dbReference type="InterPro" id="IPR011008">
    <property type="entry name" value="Dimeric_a/b-barrel"/>
</dbReference>
<dbReference type="RefSeq" id="WP_165028342.1">
    <property type="nucleotide sequence ID" value="NZ_JAAKZF010000015.1"/>
</dbReference>
<sequence length="102" mass="11390">MIKVMALMKRKDGMSFEDFRKWILEDHVAFARNLPGLRKYTSNVLRAENADAPFDGVSEMYFDDEAAMAAAFGTEAGKAAGGDAAAHCSNRFRMVCDEKQQF</sequence>
<dbReference type="InterPro" id="IPR009799">
    <property type="entry name" value="EthD_dom"/>
</dbReference>
<dbReference type="EMBL" id="JAAKZF010000015">
    <property type="protein sequence ID" value="NGO52183.1"/>
    <property type="molecule type" value="Genomic_DNA"/>
</dbReference>
<dbReference type="Gene3D" id="3.30.70.100">
    <property type="match status" value="1"/>
</dbReference>
<name>A0A6G4WDB0_9HYPH</name>
<dbReference type="Proteomes" id="UP001642900">
    <property type="component" value="Unassembled WGS sequence"/>
</dbReference>
<dbReference type="SUPFAM" id="SSF54909">
    <property type="entry name" value="Dimeric alpha+beta barrel"/>
    <property type="match status" value="1"/>
</dbReference>
<evidence type="ECO:0000259" key="1">
    <source>
        <dbReference type="Pfam" id="PF07110"/>
    </source>
</evidence>
<gene>
    <name evidence="2" type="ORF">G6N73_13505</name>
</gene>
<evidence type="ECO:0000313" key="3">
    <source>
        <dbReference type="Proteomes" id="UP001642900"/>
    </source>
</evidence>
<organism evidence="2 3">
    <name type="scientific">Allomesorhizobium camelthorni</name>
    <dbReference type="NCBI Taxonomy" id="475069"/>
    <lineage>
        <taxon>Bacteria</taxon>
        <taxon>Pseudomonadati</taxon>
        <taxon>Pseudomonadota</taxon>
        <taxon>Alphaproteobacteria</taxon>
        <taxon>Hyphomicrobiales</taxon>
        <taxon>Phyllobacteriaceae</taxon>
        <taxon>Allomesorhizobium</taxon>
    </lineage>
</organism>
<reference evidence="2 3" key="1">
    <citation type="submission" date="2020-02" db="EMBL/GenBank/DDBJ databases">
        <title>Genome sequence of strain CCNWXJ40-4.</title>
        <authorList>
            <person name="Gao J."/>
            <person name="Sun J."/>
        </authorList>
    </citation>
    <scope>NUCLEOTIDE SEQUENCE [LARGE SCALE GENOMIC DNA]</scope>
    <source>
        <strain evidence="2 3">CCNWXJ 40-4</strain>
    </source>
</reference>
<dbReference type="Pfam" id="PF07110">
    <property type="entry name" value="EthD"/>
    <property type="match status" value="1"/>
</dbReference>
<feature type="domain" description="EthD" evidence="1">
    <location>
        <begin position="11"/>
        <end position="83"/>
    </location>
</feature>
<dbReference type="GO" id="GO:0016491">
    <property type="term" value="F:oxidoreductase activity"/>
    <property type="evidence" value="ECO:0007669"/>
    <property type="project" value="InterPro"/>
</dbReference>
<evidence type="ECO:0000313" key="2">
    <source>
        <dbReference type="EMBL" id="NGO52183.1"/>
    </source>
</evidence>